<comment type="subcellular location">
    <subcellularLocation>
        <location evidence="1">Membrane</location>
        <topology evidence="1">Multi-pass membrane protein</topology>
    </subcellularLocation>
</comment>
<dbReference type="InterPro" id="IPR018499">
    <property type="entry name" value="Tetraspanin/Peripherin"/>
</dbReference>
<feature type="transmembrane region" description="Helical" evidence="6">
    <location>
        <begin position="135"/>
        <end position="152"/>
    </location>
</feature>
<evidence type="ECO:0000256" key="3">
    <source>
        <dbReference type="ARBA" id="ARBA00022989"/>
    </source>
</evidence>
<evidence type="ECO:0000256" key="2">
    <source>
        <dbReference type="ARBA" id="ARBA00022692"/>
    </source>
</evidence>
<keyword evidence="8" id="KW-1185">Reference proteome</keyword>
<dbReference type="Proteomes" id="UP000269721">
    <property type="component" value="Unassembled WGS sequence"/>
</dbReference>
<evidence type="ECO:0008006" key="9">
    <source>
        <dbReference type="Google" id="ProtNLM"/>
    </source>
</evidence>
<proteinExistence type="predicted"/>
<keyword evidence="2 6" id="KW-0812">Transmembrane</keyword>
<feature type="compositionally biased region" description="Low complexity" evidence="5">
    <location>
        <begin position="19"/>
        <end position="29"/>
    </location>
</feature>
<organism evidence="7 8">
    <name type="scientific">Blyttiomyces helicus</name>
    <dbReference type="NCBI Taxonomy" id="388810"/>
    <lineage>
        <taxon>Eukaryota</taxon>
        <taxon>Fungi</taxon>
        <taxon>Fungi incertae sedis</taxon>
        <taxon>Chytridiomycota</taxon>
        <taxon>Chytridiomycota incertae sedis</taxon>
        <taxon>Chytridiomycetes</taxon>
        <taxon>Chytridiomycetes incertae sedis</taxon>
        <taxon>Blyttiomyces</taxon>
    </lineage>
</organism>
<gene>
    <name evidence="7" type="ORF">BDK51DRAFT_39198</name>
</gene>
<keyword evidence="3 6" id="KW-1133">Transmembrane helix</keyword>
<evidence type="ECO:0000313" key="8">
    <source>
        <dbReference type="Proteomes" id="UP000269721"/>
    </source>
</evidence>
<evidence type="ECO:0000313" key="7">
    <source>
        <dbReference type="EMBL" id="RKO85851.1"/>
    </source>
</evidence>
<name>A0A4P9W102_9FUNG</name>
<accession>A0A4P9W102</accession>
<evidence type="ECO:0000256" key="6">
    <source>
        <dbReference type="SAM" id="Phobius"/>
    </source>
</evidence>
<dbReference type="GO" id="GO:0016020">
    <property type="term" value="C:membrane"/>
    <property type="evidence" value="ECO:0007669"/>
    <property type="project" value="UniProtKB-SubCell"/>
</dbReference>
<sequence length="273" mass="29501">MPIVPTPSEETPLPGSEQTTTTPSTSLSTMPVTRTAPRNRRLLSTLLPLLHSLLLSPVLLLPVLLVVSHSPANLFPNDQDDHSVSANLPANHAAHLLPRLAVALDAVAVLGMLAVVAVCGWIWRSEMLMRMYYSTLFLLSFVQLALAIYAMTTTHRSSTVALSHAWNVALDDGFASSIQARSRCCGFVDAWDRASLVEGIECSEWVRLTENGAREPPVSGPDGSFASEVQGCVAVLLPEFEAKARIVATAIVAIRFAQVRGFNHPRRASSIVE</sequence>
<protein>
    <recommendedName>
        <fullName evidence="9">Tetraspanin family-domain-containing protein</fullName>
    </recommendedName>
</protein>
<dbReference type="EMBL" id="KZ998684">
    <property type="protein sequence ID" value="RKO85851.1"/>
    <property type="molecule type" value="Genomic_DNA"/>
</dbReference>
<feature type="region of interest" description="Disordered" evidence="5">
    <location>
        <begin position="1"/>
        <end position="34"/>
    </location>
</feature>
<dbReference type="AlphaFoldDB" id="A0A4P9W102"/>
<feature type="transmembrane region" description="Helical" evidence="6">
    <location>
        <begin position="100"/>
        <end position="123"/>
    </location>
</feature>
<reference evidence="8" key="1">
    <citation type="journal article" date="2018" name="Nat. Microbiol.">
        <title>Leveraging single-cell genomics to expand the fungal tree of life.</title>
        <authorList>
            <person name="Ahrendt S.R."/>
            <person name="Quandt C.A."/>
            <person name="Ciobanu D."/>
            <person name="Clum A."/>
            <person name="Salamov A."/>
            <person name="Andreopoulos B."/>
            <person name="Cheng J.F."/>
            <person name="Woyke T."/>
            <person name="Pelin A."/>
            <person name="Henrissat B."/>
            <person name="Reynolds N.K."/>
            <person name="Benny G.L."/>
            <person name="Smith M.E."/>
            <person name="James T.Y."/>
            <person name="Grigoriev I.V."/>
        </authorList>
    </citation>
    <scope>NUCLEOTIDE SEQUENCE [LARGE SCALE GENOMIC DNA]</scope>
</reference>
<evidence type="ECO:0000256" key="5">
    <source>
        <dbReference type="SAM" id="MobiDB-lite"/>
    </source>
</evidence>
<evidence type="ECO:0000256" key="1">
    <source>
        <dbReference type="ARBA" id="ARBA00004141"/>
    </source>
</evidence>
<feature type="transmembrane region" description="Helical" evidence="6">
    <location>
        <begin position="46"/>
        <end position="67"/>
    </location>
</feature>
<keyword evidence="4 6" id="KW-0472">Membrane</keyword>
<dbReference type="Pfam" id="PF00335">
    <property type="entry name" value="Tetraspanin"/>
    <property type="match status" value="1"/>
</dbReference>
<evidence type="ECO:0000256" key="4">
    <source>
        <dbReference type="ARBA" id="ARBA00023136"/>
    </source>
</evidence>